<feature type="chain" id="PRO_5003519498" description="Cupin type-2 domain-containing protein" evidence="1">
    <location>
        <begin position="31"/>
        <end position="162"/>
    </location>
</feature>
<accession>G9AHJ6</accession>
<name>G9AHJ6_SINF1</name>
<feature type="domain" description="Cupin type-2" evidence="2">
    <location>
        <begin position="81"/>
        <end position="148"/>
    </location>
</feature>
<dbReference type="HOGENOM" id="CLU_139574_0_0_5"/>
<dbReference type="Pfam" id="PF07883">
    <property type="entry name" value="Cupin_2"/>
    <property type="match status" value="1"/>
</dbReference>
<dbReference type="InterPro" id="IPR011051">
    <property type="entry name" value="RmlC_Cupin_sf"/>
</dbReference>
<dbReference type="PATRIC" id="fig|380.5.peg.5630"/>
<dbReference type="KEGG" id="sfh:SFHH103_06068"/>
<dbReference type="InterPro" id="IPR013096">
    <property type="entry name" value="Cupin_2"/>
</dbReference>
<dbReference type="AlphaFoldDB" id="G9AHJ6"/>
<dbReference type="RefSeq" id="WP_014332179.1">
    <property type="nucleotide sequence ID" value="NC_016815.1"/>
</dbReference>
<sequence>MTQKLIPGRLPLAVAATLGLFATATTPALAGECPADQVSADAMAPGAKTPEGVTDEVLASIDLSPKGGDWKGNALRLRKLVVQPGGVVPWHAHDARPANILILEGTITEYRSSCKVPIEHKAGEVTAEFGELAHWWKNNGENPAVLYSADILPPMAHDADAM</sequence>
<reference evidence="3 4" key="1">
    <citation type="journal article" date="2012" name="J. Bacteriol.">
        <title>Genome sequence of the soybean symbiont Sinorhizobium fredii HH103.</title>
        <authorList>
            <person name="Weidner S."/>
            <person name="Becker A."/>
            <person name="Bonilla I."/>
            <person name="Jaenicke S."/>
            <person name="Lloret J."/>
            <person name="Margaret I."/>
            <person name="Puhler A."/>
            <person name="Ruiz-Sainz J.E."/>
            <person name="Schneiker-Bekel S."/>
            <person name="Szczepanowski R."/>
            <person name="Vinardell J.M."/>
            <person name="Zehner S."/>
            <person name="Gottfert M."/>
        </authorList>
    </citation>
    <scope>NUCLEOTIDE SEQUENCE [LARGE SCALE GENOMIC DNA]</scope>
    <source>
        <strain evidence="3 4">HH103</strain>
        <plasmid evidence="4">pSfHH103e</plasmid>
    </source>
</reference>
<evidence type="ECO:0000259" key="2">
    <source>
        <dbReference type="Pfam" id="PF07883"/>
    </source>
</evidence>
<keyword evidence="1" id="KW-0732">Signal</keyword>
<evidence type="ECO:0000313" key="4">
    <source>
        <dbReference type="Proteomes" id="UP000007735"/>
    </source>
</evidence>
<dbReference type="InterPro" id="IPR014710">
    <property type="entry name" value="RmlC-like_jellyroll"/>
</dbReference>
<keyword evidence="3" id="KW-0614">Plasmid</keyword>
<evidence type="ECO:0000256" key="1">
    <source>
        <dbReference type="SAM" id="SignalP"/>
    </source>
</evidence>
<feature type="signal peptide" evidence="1">
    <location>
        <begin position="1"/>
        <end position="30"/>
    </location>
</feature>
<protein>
    <recommendedName>
        <fullName evidence="2">Cupin type-2 domain-containing protein</fullName>
    </recommendedName>
</protein>
<proteinExistence type="predicted"/>
<dbReference type="SUPFAM" id="SSF51182">
    <property type="entry name" value="RmlC-like cupins"/>
    <property type="match status" value="1"/>
</dbReference>
<dbReference type="EMBL" id="HE616899">
    <property type="protein sequence ID" value="CCF00528.1"/>
    <property type="molecule type" value="Genomic_DNA"/>
</dbReference>
<dbReference type="Proteomes" id="UP000007735">
    <property type="component" value="Plasmid pSfHH103e"/>
</dbReference>
<geneLocation type="plasmid" evidence="3 4">
    <name>pSfHH103e</name>
</geneLocation>
<gene>
    <name evidence="3" type="ordered locus">SFHH103_06068</name>
</gene>
<organism evidence="3 4">
    <name type="scientific">Sinorhizobium fredii (strain HH103)</name>
    <dbReference type="NCBI Taxonomy" id="1117943"/>
    <lineage>
        <taxon>Bacteria</taxon>
        <taxon>Pseudomonadati</taxon>
        <taxon>Pseudomonadota</taxon>
        <taxon>Alphaproteobacteria</taxon>
        <taxon>Hyphomicrobiales</taxon>
        <taxon>Rhizobiaceae</taxon>
        <taxon>Sinorhizobium/Ensifer group</taxon>
        <taxon>Sinorhizobium</taxon>
    </lineage>
</organism>
<dbReference type="Gene3D" id="2.60.120.10">
    <property type="entry name" value="Jelly Rolls"/>
    <property type="match status" value="1"/>
</dbReference>
<evidence type="ECO:0000313" key="3">
    <source>
        <dbReference type="EMBL" id="CCF00528.1"/>
    </source>
</evidence>